<evidence type="ECO:0000259" key="1">
    <source>
        <dbReference type="Pfam" id="PF10683"/>
    </source>
</evidence>
<dbReference type="InterPro" id="IPR018473">
    <property type="entry name" value="Hermes_transposase_DNA-db"/>
</dbReference>
<dbReference type="SUPFAM" id="SSF140996">
    <property type="entry name" value="Hermes dimerisation domain"/>
    <property type="match status" value="1"/>
</dbReference>
<dbReference type="Pfam" id="PF10683">
    <property type="entry name" value="DBD_Tnp_Hermes"/>
    <property type="match status" value="1"/>
</dbReference>
<dbReference type="AlphaFoldDB" id="A0AAV0Y345"/>
<dbReference type="Gene3D" id="1.10.10.1070">
    <property type="entry name" value="Zinc finger, BED domain-containing"/>
    <property type="match status" value="1"/>
</dbReference>
<gene>
    <name evidence="2" type="ORF">MEUPH1_LOCUS28802</name>
</gene>
<accession>A0AAV0Y345</accession>
<proteinExistence type="predicted"/>
<evidence type="ECO:0000313" key="2">
    <source>
        <dbReference type="EMBL" id="CAI6375280.1"/>
    </source>
</evidence>
<reference evidence="2 3" key="1">
    <citation type="submission" date="2023-01" db="EMBL/GenBank/DDBJ databases">
        <authorList>
            <person name="Whitehead M."/>
        </authorList>
    </citation>
    <scope>NUCLEOTIDE SEQUENCE [LARGE SCALE GENOMIC DNA]</scope>
</reference>
<dbReference type="EMBL" id="CARXXK010001305">
    <property type="protein sequence ID" value="CAI6375280.1"/>
    <property type="molecule type" value="Genomic_DNA"/>
</dbReference>
<name>A0AAV0Y345_9HEMI</name>
<feature type="domain" description="Hermes trasposase DNA-binding" evidence="1">
    <location>
        <begin position="66"/>
        <end position="127"/>
    </location>
</feature>
<keyword evidence="3" id="KW-1185">Reference proteome</keyword>
<organism evidence="2 3">
    <name type="scientific">Macrosiphum euphorbiae</name>
    <name type="common">potato aphid</name>
    <dbReference type="NCBI Taxonomy" id="13131"/>
    <lineage>
        <taxon>Eukaryota</taxon>
        <taxon>Metazoa</taxon>
        <taxon>Ecdysozoa</taxon>
        <taxon>Arthropoda</taxon>
        <taxon>Hexapoda</taxon>
        <taxon>Insecta</taxon>
        <taxon>Pterygota</taxon>
        <taxon>Neoptera</taxon>
        <taxon>Paraneoptera</taxon>
        <taxon>Hemiptera</taxon>
        <taxon>Sternorrhyncha</taxon>
        <taxon>Aphidomorpha</taxon>
        <taxon>Aphidoidea</taxon>
        <taxon>Aphididae</taxon>
        <taxon>Macrosiphini</taxon>
        <taxon>Macrosiphum</taxon>
    </lineage>
</organism>
<comment type="caution">
    <text evidence="2">The sequence shown here is derived from an EMBL/GenBank/DDBJ whole genome shotgun (WGS) entry which is preliminary data.</text>
</comment>
<evidence type="ECO:0000313" key="3">
    <source>
        <dbReference type="Proteomes" id="UP001160148"/>
    </source>
</evidence>
<dbReference type="Proteomes" id="UP001160148">
    <property type="component" value="Unassembled WGS sequence"/>
</dbReference>
<protein>
    <recommendedName>
        <fullName evidence="1">Hermes trasposase DNA-binding domain-containing protein</fullName>
    </recommendedName>
</protein>
<sequence length="139" mass="15778">MFVKQNLENPDSLDEELTDFVACINCKELYSKTTGTATLNRHKCASELKSQKTMEMYTEVTNKKKKIIPTYLKNETIAKCVKFCCLDVRPMSAINGEGFKCFSQFLLDTGTTFGRTDITDILPHPTTISRHIQKTAKEI</sequence>